<protein>
    <recommendedName>
        <fullName evidence="4">C2H2-type domain-containing protein</fullName>
    </recommendedName>
</protein>
<evidence type="ECO:0008006" key="4">
    <source>
        <dbReference type="Google" id="ProtNLM"/>
    </source>
</evidence>
<proteinExistence type="predicted"/>
<dbReference type="AlphaFoldDB" id="A0A3S2LUB8"/>
<accession>A0A3S2LUB8</accession>
<dbReference type="Proteomes" id="UP000283210">
    <property type="component" value="Chromosome 17"/>
</dbReference>
<feature type="region of interest" description="Disordered" evidence="1">
    <location>
        <begin position="24"/>
        <end position="57"/>
    </location>
</feature>
<reference evidence="2 3" key="2">
    <citation type="submission" date="2019-01" db="EMBL/GenBank/DDBJ databases">
        <title>A chromosome length genome reference of the Java medaka (oryzias javanicus).</title>
        <authorList>
            <person name="Herpin A."/>
            <person name="Takehana Y."/>
            <person name="Naruse K."/>
            <person name="Ansai S."/>
            <person name="Kawaguchi M."/>
        </authorList>
    </citation>
    <scope>NUCLEOTIDE SEQUENCE [LARGE SCALE GENOMIC DNA]</scope>
    <source>
        <strain evidence="2">RS831</strain>
        <tissue evidence="2">Whole body</tissue>
    </source>
</reference>
<feature type="region of interest" description="Disordered" evidence="1">
    <location>
        <begin position="261"/>
        <end position="291"/>
    </location>
</feature>
<evidence type="ECO:0000313" key="2">
    <source>
        <dbReference type="EMBL" id="RVE61319.1"/>
    </source>
</evidence>
<dbReference type="Gene3D" id="3.30.160.60">
    <property type="entry name" value="Classic Zinc Finger"/>
    <property type="match status" value="1"/>
</dbReference>
<feature type="compositionally biased region" description="Basic and acidic residues" evidence="1">
    <location>
        <begin position="261"/>
        <end position="281"/>
    </location>
</feature>
<dbReference type="EMBL" id="CM012453">
    <property type="protein sequence ID" value="RVE61319.1"/>
    <property type="molecule type" value="Genomic_DNA"/>
</dbReference>
<name>A0A3S2LUB8_ORYJA</name>
<gene>
    <name evidence="2" type="ORF">OJAV_G00169490</name>
</gene>
<keyword evidence="3" id="KW-1185">Reference proteome</keyword>
<organism evidence="2 3">
    <name type="scientific">Oryzias javanicus</name>
    <name type="common">Javanese ricefish</name>
    <name type="synonym">Aplocheilus javanicus</name>
    <dbReference type="NCBI Taxonomy" id="123683"/>
    <lineage>
        <taxon>Eukaryota</taxon>
        <taxon>Metazoa</taxon>
        <taxon>Chordata</taxon>
        <taxon>Craniata</taxon>
        <taxon>Vertebrata</taxon>
        <taxon>Euteleostomi</taxon>
        <taxon>Actinopterygii</taxon>
        <taxon>Neopterygii</taxon>
        <taxon>Teleostei</taxon>
        <taxon>Neoteleostei</taxon>
        <taxon>Acanthomorphata</taxon>
        <taxon>Ovalentaria</taxon>
        <taxon>Atherinomorphae</taxon>
        <taxon>Beloniformes</taxon>
        <taxon>Adrianichthyidae</taxon>
        <taxon>Oryziinae</taxon>
        <taxon>Oryzias</taxon>
    </lineage>
</organism>
<evidence type="ECO:0000313" key="3">
    <source>
        <dbReference type="Proteomes" id="UP000283210"/>
    </source>
</evidence>
<sequence>MKTLTSCPPREDVSQLHVCKEKKAKKRSSVQGELEPLQNKEEEKKLCSNPEEEEQDINPDKIFIIQVEDFSDKHFCKEETEDEQLLWKQERSFSLDEEESELPHIKAGHEEHFISEEEQQFELKQESDAFVITQHDQERMNSKLEPSESPDLEENSQIRNSHHFEHLGISSTLESCCQTDTEEILDVLKCSVCGKTFTQSYPNHSQVKQLDVIHSGVTLGLCEPCRNRLDQGDAATIQLDTPSDKRSHSCKVCGKGFTGRDDPQLHVHEDEEKKSFLDQEQPKPLQIKDEEEEELCSSQEDERLLLKQEIKSESDEPYVIQFEDLSEKDICKEETEVKQLLRKPERSSSLNEGEPELPQIKEEWEDVCIIEEEEQLELKQETDAFMVTEYEQEKMDSEPEPTKPSFK</sequence>
<reference evidence="2 3" key="1">
    <citation type="submission" date="2018-11" db="EMBL/GenBank/DDBJ databases">
        <authorList>
            <person name="Lopez-Roques C."/>
            <person name="Donnadieu C."/>
            <person name="Bouchez O."/>
            <person name="Klopp C."/>
            <person name="Cabau C."/>
            <person name="Zahm M."/>
        </authorList>
    </citation>
    <scope>NUCLEOTIDE SEQUENCE [LARGE SCALE GENOMIC DNA]</scope>
    <source>
        <strain evidence="2">RS831</strain>
        <tissue evidence="2">Whole body</tissue>
    </source>
</reference>
<dbReference type="OrthoDB" id="6354171at2759"/>
<evidence type="ECO:0000256" key="1">
    <source>
        <dbReference type="SAM" id="MobiDB-lite"/>
    </source>
</evidence>